<gene>
    <name evidence="2" type="ORF">RRG08_052154</name>
</gene>
<comment type="caution">
    <text evidence="2">The sequence shown here is derived from an EMBL/GenBank/DDBJ whole genome shotgun (WGS) entry which is preliminary data.</text>
</comment>
<dbReference type="AlphaFoldDB" id="A0AAE1CN08"/>
<accession>A0AAE1CN08</accession>
<sequence length="174" mass="20017">MSHSEAINRNVYQCPMVIHEITRVGKMLSHMDSHNHNHNETASANDTAKPENNQEHPSACEVLETLKDQNNSANQGSDILDIQPECEKLAKEVKSKQHIRRYTKWSSEDTETVKSYFHIYIVNTQSSGSLPPKSEILEFLNRHDILHGHENKHMLVRTKVFNEKKKLMSSFKGI</sequence>
<protein>
    <submittedName>
        <fullName evidence="2">Uncharacterized protein</fullName>
    </submittedName>
</protein>
<evidence type="ECO:0000256" key="1">
    <source>
        <dbReference type="SAM" id="MobiDB-lite"/>
    </source>
</evidence>
<proteinExistence type="predicted"/>
<name>A0AAE1CN08_9GAST</name>
<keyword evidence="3" id="KW-1185">Reference proteome</keyword>
<dbReference type="Proteomes" id="UP001283361">
    <property type="component" value="Unassembled WGS sequence"/>
</dbReference>
<reference evidence="2" key="1">
    <citation type="journal article" date="2023" name="G3 (Bethesda)">
        <title>A reference genome for the long-term kleptoplast-retaining sea slug Elysia crispata morphotype clarki.</title>
        <authorList>
            <person name="Eastman K.E."/>
            <person name="Pendleton A.L."/>
            <person name="Shaikh M.A."/>
            <person name="Suttiyut T."/>
            <person name="Ogas R."/>
            <person name="Tomko P."/>
            <person name="Gavelis G."/>
            <person name="Widhalm J.R."/>
            <person name="Wisecaver J.H."/>
        </authorList>
    </citation>
    <scope>NUCLEOTIDE SEQUENCE</scope>
    <source>
        <strain evidence="2">ECLA1</strain>
    </source>
</reference>
<organism evidence="2 3">
    <name type="scientific">Elysia crispata</name>
    <name type="common">lettuce slug</name>
    <dbReference type="NCBI Taxonomy" id="231223"/>
    <lineage>
        <taxon>Eukaryota</taxon>
        <taxon>Metazoa</taxon>
        <taxon>Spiralia</taxon>
        <taxon>Lophotrochozoa</taxon>
        <taxon>Mollusca</taxon>
        <taxon>Gastropoda</taxon>
        <taxon>Heterobranchia</taxon>
        <taxon>Euthyneura</taxon>
        <taxon>Panpulmonata</taxon>
        <taxon>Sacoglossa</taxon>
        <taxon>Placobranchoidea</taxon>
        <taxon>Plakobranchidae</taxon>
        <taxon>Elysia</taxon>
    </lineage>
</organism>
<evidence type="ECO:0000313" key="2">
    <source>
        <dbReference type="EMBL" id="KAK3716728.1"/>
    </source>
</evidence>
<evidence type="ECO:0000313" key="3">
    <source>
        <dbReference type="Proteomes" id="UP001283361"/>
    </source>
</evidence>
<feature type="region of interest" description="Disordered" evidence="1">
    <location>
        <begin position="31"/>
        <end position="57"/>
    </location>
</feature>
<dbReference type="EMBL" id="JAWDGP010007471">
    <property type="protein sequence ID" value="KAK3716728.1"/>
    <property type="molecule type" value="Genomic_DNA"/>
</dbReference>